<dbReference type="RefSeq" id="WP_093753407.1">
    <property type="nucleotide sequence ID" value="NZ_BSYN01000015.1"/>
</dbReference>
<keyword evidence="1" id="KW-0732">Signal</keyword>
<feature type="signal peptide" evidence="1">
    <location>
        <begin position="1"/>
        <end position="23"/>
    </location>
</feature>
<evidence type="ECO:0000256" key="1">
    <source>
        <dbReference type="SAM" id="SignalP"/>
    </source>
</evidence>
<protein>
    <submittedName>
        <fullName evidence="2">Uncharacterized protein</fullName>
    </submittedName>
</protein>
<name>A0A1H3ALC7_9FIRM</name>
<gene>
    <name evidence="2" type="ORF">SAMN05660923_02064</name>
</gene>
<sequence>MKKSMASLLLVIMVLSFSTAGFAQTGSQQNMENSKVDITKYQVILPEEDSIATQNKVVLISGKAPEGTSITIEVYGAIDLTGNNYSLIKLPEDDDYILVSSKTIEAGKLGFGEEIELILGINKVIIKFNVEGVPIVEKILYYFEKEQVEISLKNTLITPDSKEHGID</sequence>
<evidence type="ECO:0000313" key="3">
    <source>
        <dbReference type="Proteomes" id="UP000198828"/>
    </source>
</evidence>
<evidence type="ECO:0000313" key="2">
    <source>
        <dbReference type="EMBL" id="SDX30241.1"/>
    </source>
</evidence>
<reference evidence="2 3" key="1">
    <citation type="submission" date="2016-10" db="EMBL/GenBank/DDBJ databases">
        <authorList>
            <person name="de Groot N.N."/>
        </authorList>
    </citation>
    <scope>NUCLEOTIDE SEQUENCE [LARGE SCALE GENOMIC DNA]</scope>
    <source>
        <strain evidence="2 3">DSM 23310</strain>
    </source>
</reference>
<proteinExistence type="predicted"/>
<accession>A0A1H3ALC7</accession>
<organism evidence="2 3">
    <name type="scientific">Tepidimicrobium xylanilyticum</name>
    <dbReference type="NCBI Taxonomy" id="1123352"/>
    <lineage>
        <taxon>Bacteria</taxon>
        <taxon>Bacillati</taxon>
        <taxon>Bacillota</taxon>
        <taxon>Tissierellia</taxon>
        <taxon>Tissierellales</taxon>
        <taxon>Tepidimicrobiaceae</taxon>
        <taxon>Tepidimicrobium</taxon>
    </lineage>
</organism>
<feature type="chain" id="PRO_5011433359" evidence="1">
    <location>
        <begin position="24"/>
        <end position="167"/>
    </location>
</feature>
<dbReference type="EMBL" id="FNNG01000009">
    <property type="protein sequence ID" value="SDX30241.1"/>
    <property type="molecule type" value="Genomic_DNA"/>
</dbReference>
<keyword evidence="3" id="KW-1185">Reference proteome</keyword>
<dbReference type="AlphaFoldDB" id="A0A1H3ALC7"/>
<dbReference type="OrthoDB" id="1707275at2"/>
<dbReference type="Proteomes" id="UP000198828">
    <property type="component" value="Unassembled WGS sequence"/>
</dbReference>